<sequence length="211" mass="21626">MVPAACGAGGTNNVNGANAGAGGTNNVSGAAAPLADSCRKPQQELPTVKHQYAEQYEYAYPAAPPYSGPPKPPPAYRYCYGYGGRGSGGYGYSYDYPEPDGIWDEPAGAYGGGRYHPPQPPYYHGGGRGGYPSPQFGRGVGAGGYSCYGGGGGGYPPSSFPSVGGGGGGCDGGRPARYSVGQMCQPTNKRGLIWTDSKLITVRLVPKAMMM</sequence>
<organism evidence="1">
    <name type="scientific">Triticum urartu</name>
    <name type="common">Red wild einkorn</name>
    <name type="synonym">Crithodium urartu</name>
    <dbReference type="NCBI Taxonomy" id="4572"/>
    <lineage>
        <taxon>Eukaryota</taxon>
        <taxon>Viridiplantae</taxon>
        <taxon>Streptophyta</taxon>
        <taxon>Embryophyta</taxon>
        <taxon>Tracheophyta</taxon>
        <taxon>Spermatophyta</taxon>
        <taxon>Magnoliopsida</taxon>
        <taxon>Liliopsida</taxon>
        <taxon>Poales</taxon>
        <taxon>Poaceae</taxon>
        <taxon>BOP clade</taxon>
        <taxon>Pooideae</taxon>
        <taxon>Triticodae</taxon>
        <taxon>Triticeae</taxon>
        <taxon>Triticinae</taxon>
        <taxon>Triticum</taxon>
    </lineage>
</organism>
<dbReference type="EMBL" id="KD241964">
    <property type="protein sequence ID" value="EMS49534.1"/>
    <property type="molecule type" value="Genomic_DNA"/>
</dbReference>
<dbReference type="STRING" id="4572.M7ZNA3"/>
<protein>
    <submittedName>
        <fullName evidence="1">Uncharacterized protein</fullName>
    </submittedName>
</protein>
<accession>M7ZNA3</accession>
<dbReference type="AlphaFoldDB" id="M7ZNA3"/>
<evidence type="ECO:0000313" key="1">
    <source>
        <dbReference type="EMBL" id="EMS49534.1"/>
    </source>
</evidence>
<name>M7ZNA3_TRIUA</name>
<reference evidence="1" key="1">
    <citation type="journal article" date="2013" name="Nature">
        <title>Draft genome of the wheat A-genome progenitor Triticum urartu.</title>
        <authorList>
            <person name="Ling H.Q."/>
            <person name="Zhao S."/>
            <person name="Liu D."/>
            <person name="Wang J."/>
            <person name="Sun H."/>
            <person name="Zhang C."/>
            <person name="Fan H."/>
            <person name="Li D."/>
            <person name="Dong L."/>
            <person name="Tao Y."/>
            <person name="Gao C."/>
            <person name="Wu H."/>
            <person name="Li Y."/>
            <person name="Cui Y."/>
            <person name="Guo X."/>
            <person name="Zheng S."/>
            <person name="Wang B."/>
            <person name="Yu K."/>
            <person name="Liang Q."/>
            <person name="Yang W."/>
            <person name="Lou X."/>
            <person name="Chen J."/>
            <person name="Feng M."/>
            <person name="Jian J."/>
            <person name="Zhang X."/>
            <person name="Luo G."/>
            <person name="Jiang Y."/>
            <person name="Liu J."/>
            <person name="Wang Z."/>
            <person name="Sha Y."/>
            <person name="Zhang B."/>
            <person name="Wu H."/>
            <person name="Tang D."/>
            <person name="Shen Q."/>
            <person name="Xue P."/>
            <person name="Zou S."/>
            <person name="Wang X."/>
            <person name="Liu X."/>
            <person name="Wang F."/>
            <person name="Yang Y."/>
            <person name="An X."/>
            <person name="Dong Z."/>
            <person name="Zhang K."/>
            <person name="Zhang X."/>
            <person name="Luo M.C."/>
            <person name="Dvorak J."/>
            <person name="Tong Y."/>
            <person name="Wang J."/>
            <person name="Yang H."/>
            <person name="Li Z."/>
            <person name="Wang D."/>
            <person name="Zhang A."/>
            <person name="Wang J."/>
        </authorList>
    </citation>
    <scope>NUCLEOTIDE SEQUENCE</scope>
</reference>
<gene>
    <name evidence="1" type="ORF">TRIUR3_29789</name>
</gene>
<proteinExistence type="predicted"/>